<dbReference type="GO" id="GO:0016829">
    <property type="term" value="F:lyase activity"/>
    <property type="evidence" value="ECO:0007669"/>
    <property type="project" value="UniProtKB-KW"/>
</dbReference>
<dbReference type="PANTHER" id="PTHR30411">
    <property type="entry name" value="CYTOPLASMIC PROTEIN"/>
    <property type="match status" value="1"/>
</dbReference>
<dbReference type="EMBL" id="DVNC01000022">
    <property type="protein sequence ID" value="HIU53074.1"/>
    <property type="molecule type" value="Genomic_DNA"/>
</dbReference>
<dbReference type="EC" id="4.2.-.-" evidence="4"/>
<name>A0A9D1SAB8_9PROT</name>
<dbReference type="NCBIfam" id="TIGR00011">
    <property type="entry name" value="YbaK_EbsC"/>
    <property type="match status" value="1"/>
</dbReference>
<dbReference type="Proteomes" id="UP000824107">
    <property type="component" value="Unassembled WGS sequence"/>
</dbReference>
<dbReference type="GO" id="GO:0002161">
    <property type="term" value="F:aminoacyl-tRNA deacylase activity"/>
    <property type="evidence" value="ECO:0007669"/>
    <property type="project" value="InterPro"/>
</dbReference>
<dbReference type="CDD" id="cd00002">
    <property type="entry name" value="YbaK_deacylase"/>
    <property type="match status" value="1"/>
</dbReference>
<dbReference type="InterPro" id="IPR007214">
    <property type="entry name" value="YbaK/aa-tRNA-synth-assoc-dom"/>
</dbReference>
<keyword evidence="2 4" id="KW-0648">Protein biosynthesis</keyword>
<reference evidence="6" key="1">
    <citation type="submission" date="2020-10" db="EMBL/GenBank/DDBJ databases">
        <authorList>
            <person name="Gilroy R."/>
        </authorList>
    </citation>
    <scope>NUCLEOTIDE SEQUENCE</scope>
    <source>
        <strain evidence="6">ChiW3-316</strain>
    </source>
</reference>
<comment type="caution">
    <text evidence="6">The sequence shown here is derived from an EMBL/GenBank/DDBJ whole genome shotgun (WGS) entry which is preliminary data.</text>
</comment>
<dbReference type="Gene3D" id="3.90.960.10">
    <property type="entry name" value="YbaK/aminoacyl-tRNA synthetase-associated domain"/>
    <property type="match status" value="1"/>
</dbReference>
<evidence type="ECO:0000256" key="4">
    <source>
        <dbReference type="PIRNR" id="PIRNR006181"/>
    </source>
</evidence>
<dbReference type="Pfam" id="PF04073">
    <property type="entry name" value="tRNA_edit"/>
    <property type="match status" value="1"/>
</dbReference>
<evidence type="ECO:0000256" key="3">
    <source>
        <dbReference type="ARBA" id="ARBA00023239"/>
    </source>
</evidence>
<evidence type="ECO:0000313" key="7">
    <source>
        <dbReference type="Proteomes" id="UP000824107"/>
    </source>
</evidence>
<dbReference type="AlphaFoldDB" id="A0A9D1SAB8"/>
<evidence type="ECO:0000313" key="6">
    <source>
        <dbReference type="EMBL" id="HIU53074.1"/>
    </source>
</evidence>
<evidence type="ECO:0000256" key="2">
    <source>
        <dbReference type="ARBA" id="ARBA00022917"/>
    </source>
</evidence>
<dbReference type="GO" id="GO:0006412">
    <property type="term" value="P:translation"/>
    <property type="evidence" value="ECO:0007669"/>
    <property type="project" value="UniProtKB-KW"/>
</dbReference>
<evidence type="ECO:0000259" key="5">
    <source>
        <dbReference type="Pfam" id="PF04073"/>
    </source>
</evidence>
<organism evidence="6 7">
    <name type="scientific">Candidatus Scatocola faecipullorum</name>
    <dbReference type="NCBI Taxonomy" id="2840917"/>
    <lineage>
        <taxon>Bacteria</taxon>
        <taxon>Pseudomonadati</taxon>
        <taxon>Pseudomonadota</taxon>
        <taxon>Alphaproteobacteria</taxon>
        <taxon>Rhodospirillales</taxon>
        <taxon>Rhodospirillaceae</taxon>
        <taxon>Rhodospirillaceae incertae sedis</taxon>
        <taxon>Candidatus Scatocola</taxon>
    </lineage>
</organism>
<protein>
    <recommendedName>
        <fullName evidence="4">Cys-tRNA(Pro)/Cys-tRNA(Cys) deacylase</fullName>
        <ecNumber evidence="4">4.2.-.-</ecNumber>
    </recommendedName>
</protein>
<dbReference type="InterPro" id="IPR004369">
    <property type="entry name" value="Prolyl-tRNA_editing_YbaK/EbsC"/>
</dbReference>
<feature type="domain" description="YbaK/aminoacyl-tRNA synthetase-associated" evidence="5">
    <location>
        <begin position="32"/>
        <end position="145"/>
    </location>
</feature>
<gene>
    <name evidence="6" type="primary">ybaK</name>
    <name evidence="6" type="ORF">IAD20_03220</name>
</gene>
<proteinExistence type="inferred from homology"/>
<accession>A0A9D1SAB8</accession>
<sequence length="165" mass="17558">MESKTNVMRILDKLKVPYAHYCYEGSGAVSGTEVAAVLGQNPAQVFKTLVTVAKSKQHYVFMLPAGKELDLKKAAASVHEKSVEMIKSKELLPTTGYIHGGCSPIGMKKAFPTVIDISASAFETIIFSAGKIGYQVEVSLAGLAKAVKFTLADITEPADFQSSAG</sequence>
<dbReference type="InterPro" id="IPR036754">
    <property type="entry name" value="YbaK/aa-tRNA-synt-asso_dom_sf"/>
</dbReference>
<keyword evidence="3 4" id="KW-0456">Lyase</keyword>
<reference evidence="6" key="2">
    <citation type="journal article" date="2021" name="PeerJ">
        <title>Extensive microbial diversity within the chicken gut microbiome revealed by metagenomics and culture.</title>
        <authorList>
            <person name="Gilroy R."/>
            <person name="Ravi A."/>
            <person name="Getino M."/>
            <person name="Pursley I."/>
            <person name="Horton D.L."/>
            <person name="Alikhan N.F."/>
            <person name="Baker D."/>
            <person name="Gharbi K."/>
            <person name="Hall N."/>
            <person name="Watson M."/>
            <person name="Adriaenssens E.M."/>
            <person name="Foster-Nyarko E."/>
            <person name="Jarju S."/>
            <person name="Secka A."/>
            <person name="Antonio M."/>
            <person name="Oren A."/>
            <person name="Chaudhuri R.R."/>
            <person name="La Ragione R."/>
            <person name="Hildebrand F."/>
            <person name="Pallen M.J."/>
        </authorList>
    </citation>
    <scope>NUCLEOTIDE SEQUENCE</scope>
    <source>
        <strain evidence="6">ChiW3-316</strain>
    </source>
</reference>
<dbReference type="SUPFAM" id="SSF55826">
    <property type="entry name" value="YbaK/ProRS associated domain"/>
    <property type="match status" value="1"/>
</dbReference>
<dbReference type="PIRSF" id="PIRSF006181">
    <property type="entry name" value="EbsC_YbaK"/>
    <property type="match status" value="1"/>
</dbReference>
<evidence type="ECO:0000256" key="1">
    <source>
        <dbReference type="ARBA" id="ARBA00009798"/>
    </source>
</evidence>
<dbReference type="PANTHER" id="PTHR30411:SF0">
    <property type="entry name" value="CYS-TRNA(PRO)_CYS-TRNA(CYS) DEACYLASE YBAK"/>
    <property type="match status" value="1"/>
</dbReference>
<comment type="similarity">
    <text evidence="1 4">Belongs to the prolyl-tRNA editing family. YbaK/EbsC subfamily.</text>
</comment>